<evidence type="ECO:0000313" key="4">
    <source>
        <dbReference type="Proteomes" id="UP000295157"/>
    </source>
</evidence>
<keyword evidence="4" id="KW-1185">Reference proteome</keyword>
<dbReference type="Gene3D" id="3.40.980.20">
    <property type="entry name" value="Four-carbon acid sugar kinase, nucleotide binding domain"/>
    <property type="match status" value="1"/>
</dbReference>
<evidence type="ECO:0000313" key="3">
    <source>
        <dbReference type="EMBL" id="TDB99640.1"/>
    </source>
</evidence>
<feature type="domain" description="Four-carbon acid sugar kinase nucleotide binding" evidence="2">
    <location>
        <begin position="3"/>
        <end position="74"/>
    </location>
</feature>
<dbReference type="EMBL" id="SMJZ01000216">
    <property type="protein sequence ID" value="TDB99640.1"/>
    <property type="molecule type" value="Genomic_DNA"/>
</dbReference>
<name>A0A4R4MTX8_9ACTN</name>
<dbReference type="GO" id="GO:0016301">
    <property type="term" value="F:kinase activity"/>
    <property type="evidence" value="ECO:0007669"/>
    <property type="project" value="UniProtKB-KW"/>
</dbReference>
<evidence type="ECO:0000256" key="1">
    <source>
        <dbReference type="SAM" id="MobiDB-lite"/>
    </source>
</evidence>
<accession>A0A4R4MTX8</accession>
<dbReference type="SUPFAM" id="SSF142764">
    <property type="entry name" value="YgbK-like"/>
    <property type="match status" value="1"/>
</dbReference>
<keyword evidence="3" id="KW-0418">Kinase</keyword>
<dbReference type="InterPro" id="IPR042213">
    <property type="entry name" value="NBD_C_sf"/>
</dbReference>
<dbReference type="Pfam" id="PF17042">
    <property type="entry name" value="NBD_C"/>
    <property type="match status" value="1"/>
</dbReference>
<sequence>LPALLGRIVREAVGGTRADLVLTGGETARRVLDALGVREMVPVGQVHHGAVHSRTPDGRSVVTRPGSFGGPDSLLRIAAHLRPRRFPRTGATIDERPT</sequence>
<gene>
    <name evidence="3" type="ORF">E1267_36920</name>
</gene>
<dbReference type="AlphaFoldDB" id="A0A4R4MTX8"/>
<proteinExistence type="predicted"/>
<dbReference type="Proteomes" id="UP000295157">
    <property type="component" value="Unassembled WGS sequence"/>
</dbReference>
<dbReference type="InterPro" id="IPR031475">
    <property type="entry name" value="NBD_C"/>
</dbReference>
<keyword evidence="3" id="KW-0808">Transferase</keyword>
<protein>
    <submittedName>
        <fullName evidence="3">Four-carbon acid sugar kinase family protein</fullName>
    </submittedName>
</protein>
<dbReference type="RefSeq" id="WP_281283736.1">
    <property type="nucleotide sequence ID" value="NZ_SMJZ01000216.1"/>
</dbReference>
<comment type="caution">
    <text evidence="3">The sequence shown here is derived from an EMBL/GenBank/DDBJ whole genome shotgun (WGS) entry which is preliminary data.</text>
</comment>
<feature type="non-terminal residue" evidence="3">
    <location>
        <position position="1"/>
    </location>
</feature>
<feature type="region of interest" description="Disordered" evidence="1">
    <location>
        <begin position="46"/>
        <end position="68"/>
    </location>
</feature>
<evidence type="ECO:0000259" key="2">
    <source>
        <dbReference type="Pfam" id="PF17042"/>
    </source>
</evidence>
<reference evidence="3 4" key="1">
    <citation type="submission" date="2019-02" db="EMBL/GenBank/DDBJ databases">
        <title>Draft genome sequences of novel Actinobacteria.</title>
        <authorList>
            <person name="Sahin N."/>
            <person name="Ay H."/>
            <person name="Saygin H."/>
        </authorList>
    </citation>
    <scope>NUCLEOTIDE SEQUENCE [LARGE SCALE GENOMIC DNA]</scope>
    <source>
        <strain evidence="3 4">KC201</strain>
    </source>
</reference>
<organism evidence="3 4">
    <name type="scientific">Nonomuraea longispora</name>
    <dbReference type="NCBI Taxonomy" id="1848320"/>
    <lineage>
        <taxon>Bacteria</taxon>
        <taxon>Bacillati</taxon>
        <taxon>Actinomycetota</taxon>
        <taxon>Actinomycetes</taxon>
        <taxon>Streptosporangiales</taxon>
        <taxon>Streptosporangiaceae</taxon>
        <taxon>Nonomuraea</taxon>
    </lineage>
</organism>